<evidence type="ECO:0000256" key="3">
    <source>
        <dbReference type="ARBA" id="ARBA00022490"/>
    </source>
</evidence>
<evidence type="ECO:0000256" key="2">
    <source>
        <dbReference type="ARBA" id="ARBA00007568"/>
    </source>
</evidence>
<dbReference type="Proteomes" id="UP001454036">
    <property type="component" value="Unassembled WGS sequence"/>
</dbReference>
<dbReference type="Pfam" id="PF00462">
    <property type="entry name" value="Glutaredoxin"/>
    <property type="match status" value="1"/>
</dbReference>
<evidence type="ECO:0000259" key="5">
    <source>
        <dbReference type="Pfam" id="PF00462"/>
    </source>
</evidence>
<evidence type="ECO:0000256" key="1">
    <source>
        <dbReference type="ARBA" id="ARBA00004496"/>
    </source>
</evidence>
<evidence type="ECO:0000313" key="7">
    <source>
        <dbReference type="Proteomes" id="UP001454036"/>
    </source>
</evidence>
<keyword evidence="4" id="KW-0676">Redox-active center</keyword>
<dbReference type="SUPFAM" id="SSF52833">
    <property type="entry name" value="Thioredoxin-like"/>
    <property type="match status" value="1"/>
</dbReference>
<dbReference type="PANTHER" id="PTHR10168">
    <property type="entry name" value="GLUTAREDOXIN"/>
    <property type="match status" value="1"/>
</dbReference>
<name>A0AAV3NUC6_LITER</name>
<reference evidence="6 7" key="1">
    <citation type="submission" date="2024-01" db="EMBL/GenBank/DDBJ databases">
        <title>The complete chloroplast genome sequence of Lithospermum erythrorhizon: insights into the phylogenetic relationship among Boraginaceae species and the maternal lineages of purple gromwells.</title>
        <authorList>
            <person name="Okada T."/>
            <person name="Watanabe K."/>
        </authorList>
    </citation>
    <scope>NUCLEOTIDE SEQUENCE [LARGE SCALE GENOMIC DNA]</scope>
</reference>
<evidence type="ECO:0000256" key="4">
    <source>
        <dbReference type="ARBA" id="ARBA00023284"/>
    </source>
</evidence>
<evidence type="ECO:0000313" key="6">
    <source>
        <dbReference type="EMBL" id="GAA0142528.1"/>
    </source>
</evidence>
<dbReference type="InterPro" id="IPR002109">
    <property type="entry name" value="Glutaredoxin"/>
</dbReference>
<accession>A0AAV3NUC6</accession>
<keyword evidence="7" id="KW-1185">Reference proteome</keyword>
<dbReference type="PROSITE" id="PS51354">
    <property type="entry name" value="GLUTAREDOXIN_2"/>
    <property type="match status" value="1"/>
</dbReference>
<dbReference type="EMBL" id="BAABME010015698">
    <property type="protein sequence ID" value="GAA0142528.1"/>
    <property type="molecule type" value="Genomic_DNA"/>
</dbReference>
<dbReference type="InterPro" id="IPR011905">
    <property type="entry name" value="GlrX-like_pln_2"/>
</dbReference>
<organism evidence="6 7">
    <name type="scientific">Lithospermum erythrorhizon</name>
    <name type="common">Purple gromwell</name>
    <name type="synonym">Lithospermum officinale var. erythrorhizon</name>
    <dbReference type="NCBI Taxonomy" id="34254"/>
    <lineage>
        <taxon>Eukaryota</taxon>
        <taxon>Viridiplantae</taxon>
        <taxon>Streptophyta</taxon>
        <taxon>Embryophyta</taxon>
        <taxon>Tracheophyta</taxon>
        <taxon>Spermatophyta</taxon>
        <taxon>Magnoliopsida</taxon>
        <taxon>eudicotyledons</taxon>
        <taxon>Gunneridae</taxon>
        <taxon>Pentapetalae</taxon>
        <taxon>asterids</taxon>
        <taxon>lamiids</taxon>
        <taxon>Boraginales</taxon>
        <taxon>Boraginaceae</taxon>
        <taxon>Boraginoideae</taxon>
        <taxon>Lithospermeae</taxon>
        <taxon>Lithospermum</taxon>
    </lineage>
</organism>
<feature type="domain" description="Glutaredoxin" evidence="5">
    <location>
        <begin position="42"/>
        <end position="105"/>
    </location>
</feature>
<gene>
    <name evidence="6" type="ORF">LIER_35584</name>
</gene>
<dbReference type="GO" id="GO:0005737">
    <property type="term" value="C:cytoplasm"/>
    <property type="evidence" value="ECO:0007669"/>
    <property type="project" value="UniProtKB-SubCell"/>
</dbReference>
<dbReference type="AlphaFoldDB" id="A0AAV3NUC6"/>
<comment type="similarity">
    <text evidence="2">Belongs to the glutaredoxin family. CC-type subfamily.</text>
</comment>
<dbReference type="NCBIfam" id="TIGR02189">
    <property type="entry name" value="GlrX-like_plant"/>
    <property type="match status" value="1"/>
</dbReference>
<proteinExistence type="inferred from homology"/>
<comment type="subcellular location">
    <subcellularLocation>
        <location evidence="1">Cytoplasm</location>
    </subcellularLocation>
</comment>
<dbReference type="InterPro" id="IPR036249">
    <property type="entry name" value="Thioredoxin-like_sf"/>
</dbReference>
<sequence>MPYATWPPPSSAAIDAASNSGSSSLEMKEKSNLEKLISENAVIVFASKGCCMLHALRCLLLRVGLNPTVYHIDDDEVVEDLERIIGGDNYDGLWKFPVVFVGGKLFGGFEKVMMAHISGDLVKILKEARALWL</sequence>
<keyword evidence="3" id="KW-0963">Cytoplasm</keyword>
<protein>
    <submittedName>
        <fullName evidence="6">Oxidoreductase</fullName>
    </submittedName>
</protein>
<comment type="caution">
    <text evidence="6">The sequence shown here is derived from an EMBL/GenBank/DDBJ whole genome shotgun (WGS) entry which is preliminary data.</text>
</comment>
<dbReference type="Gene3D" id="3.40.30.10">
    <property type="entry name" value="Glutaredoxin"/>
    <property type="match status" value="1"/>
</dbReference>